<evidence type="ECO:0000313" key="2">
    <source>
        <dbReference type="Proteomes" id="UP000183015"/>
    </source>
</evidence>
<feature type="non-terminal residue" evidence="1">
    <location>
        <position position="1"/>
    </location>
</feature>
<keyword evidence="2" id="KW-1185">Reference proteome</keyword>
<evidence type="ECO:0000313" key="1">
    <source>
        <dbReference type="EMBL" id="SEM87315.1"/>
    </source>
</evidence>
<dbReference type="EMBL" id="FOAZ01000087">
    <property type="protein sequence ID" value="SEM87315.1"/>
    <property type="molecule type" value="Genomic_DNA"/>
</dbReference>
<name>A0A1H8BWQ1_STRJI</name>
<accession>A0A1H8BWQ1</accession>
<sequence>SQKVQIGTSWNTMTNLAAIPGNGTTDLLATNAGTEQMFRYIGPGYSGANKTQVGTGW</sequence>
<organism evidence="1 2">
    <name type="scientific">Streptacidiphilus jiangxiensis</name>
    <dbReference type="NCBI Taxonomy" id="235985"/>
    <lineage>
        <taxon>Bacteria</taxon>
        <taxon>Bacillati</taxon>
        <taxon>Actinomycetota</taxon>
        <taxon>Actinomycetes</taxon>
        <taxon>Kitasatosporales</taxon>
        <taxon>Streptomycetaceae</taxon>
        <taxon>Streptacidiphilus</taxon>
    </lineage>
</organism>
<proteinExistence type="predicted"/>
<dbReference type="AlphaFoldDB" id="A0A1H8BWQ1"/>
<dbReference type="Proteomes" id="UP000183015">
    <property type="component" value="Unassembled WGS sequence"/>
</dbReference>
<reference evidence="2" key="1">
    <citation type="submission" date="2016-10" db="EMBL/GenBank/DDBJ databases">
        <authorList>
            <person name="Varghese N."/>
        </authorList>
    </citation>
    <scope>NUCLEOTIDE SEQUENCE [LARGE SCALE GENOMIC DNA]</scope>
    <source>
        <strain evidence="2">DSM 45096 / BCRC 16803 / CGMCC 4.1857 / CIP 109030 / JCM 12277 / KCTC 19219 / NBRC 100920 / 33214</strain>
    </source>
</reference>
<protein>
    <submittedName>
        <fullName evidence="1">Uncharacterized protein</fullName>
    </submittedName>
</protein>
<gene>
    <name evidence="1" type="ORF">SAMN05414137_1871</name>
</gene>